<evidence type="ECO:0000313" key="2">
    <source>
        <dbReference type="Proteomes" id="UP000827976"/>
    </source>
</evidence>
<proteinExistence type="predicted"/>
<accession>A0ACB7UWF0</accession>
<reference evidence="2" key="1">
    <citation type="journal article" date="2022" name="Nat. Commun.">
        <title>Chromosome evolution and the genetic basis of agronomically important traits in greater yam.</title>
        <authorList>
            <person name="Bredeson J.V."/>
            <person name="Lyons J.B."/>
            <person name="Oniyinde I.O."/>
            <person name="Okereke N.R."/>
            <person name="Kolade O."/>
            <person name="Nnabue I."/>
            <person name="Nwadili C.O."/>
            <person name="Hribova E."/>
            <person name="Parker M."/>
            <person name="Nwogha J."/>
            <person name="Shu S."/>
            <person name="Carlson J."/>
            <person name="Kariba R."/>
            <person name="Muthemba S."/>
            <person name="Knop K."/>
            <person name="Barton G.J."/>
            <person name="Sherwood A.V."/>
            <person name="Lopez-Montes A."/>
            <person name="Asiedu R."/>
            <person name="Jamnadass R."/>
            <person name="Muchugi A."/>
            <person name="Goodstein D."/>
            <person name="Egesi C.N."/>
            <person name="Featherston J."/>
            <person name="Asfaw A."/>
            <person name="Simpson G.G."/>
            <person name="Dolezel J."/>
            <person name="Hendre P.S."/>
            <person name="Van Deynze A."/>
            <person name="Kumar P.L."/>
            <person name="Obidiegwu J.E."/>
            <person name="Bhattacharjee R."/>
            <person name="Rokhsar D.S."/>
        </authorList>
    </citation>
    <scope>NUCLEOTIDE SEQUENCE [LARGE SCALE GENOMIC DNA]</scope>
    <source>
        <strain evidence="2">cv. TDa95/00328</strain>
    </source>
</reference>
<keyword evidence="2" id="KW-1185">Reference proteome</keyword>
<comment type="caution">
    <text evidence="1">The sequence shown here is derived from an EMBL/GenBank/DDBJ whole genome shotgun (WGS) entry which is preliminary data.</text>
</comment>
<name>A0ACB7UWF0_DIOAL</name>
<organism evidence="1 2">
    <name type="scientific">Dioscorea alata</name>
    <name type="common">Purple yam</name>
    <dbReference type="NCBI Taxonomy" id="55571"/>
    <lineage>
        <taxon>Eukaryota</taxon>
        <taxon>Viridiplantae</taxon>
        <taxon>Streptophyta</taxon>
        <taxon>Embryophyta</taxon>
        <taxon>Tracheophyta</taxon>
        <taxon>Spermatophyta</taxon>
        <taxon>Magnoliopsida</taxon>
        <taxon>Liliopsida</taxon>
        <taxon>Dioscoreales</taxon>
        <taxon>Dioscoreaceae</taxon>
        <taxon>Dioscorea</taxon>
    </lineage>
</organism>
<sequence>MGNATSVRESSNDLMEESPAQSPIVSVHSPLLFNPEIPVASFNRFEHHECFEEEQGIPTMIMWSNGGKDVAVEGSWDDWKSKKKLQKSGKDFTIMKVLPSGVYHYRFLVDGEWKHAPDVPLMIDETGNVYNILDLQDFISEDLGSIASFEPPLSPDSSYSNTTLCSEDYAKEPPLVPLQLYPNLLNMSFNKVYNQSTLSRPQHVVLDHLYIQKTKNRQPVVALAATRRFKAKSWTLSHYCIHMVAQKCIIKRRNQ</sequence>
<gene>
    <name evidence="1" type="ORF">IHE45_13G013300</name>
</gene>
<dbReference type="EMBL" id="CM037023">
    <property type="protein sequence ID" value="KAH7665152.1"/>
    <property type="molecule type" value="Genomic_DNA"/>
</dbReference>
<evidence type="ECO:0000313" key="1">
    <source>
        <dbReference type="EMBL" id="KAH7665152.1"/>
    </source>
</evidence>
<protein>
    <submittedName>
        <fullName evidence="1">SNF1-related protein kinase regulatory subunit beta-3 protein</fullName>
    </submittedName>
</protein>
<dbReference type="Proteomes" id="UP000827976">
    <property type="component" value="Chromosome 13"/>
</dbReference>